<evidence type="ECO:0000256" key="8">
    <source>
        <dbReference type="SAM" id="Phobius"/>
    </source>
</evidence>
<evidence type="ECO:0000256" key="5">
    <source>
        <dbReference type="ARBA" id="ARBA00023136"/>
    </source>
</evidence>
<comment type="subcellular location">
    <subcellularLocation>
        <location evidence="1">Membrane</location>
        <topology evidence="1">Multi-pass membrane protein</topology>
    </subcellularLocation>
</comment>
<comment type="caution">
    <text evidence="9">The sequence shown here is derived from an EMBL/GenBank/DDBJ whole genome shotgun (WGS) entry which is preliminary data.</text>
</comment>
<dbReference type="PANTHER" id="PTHR23121">
    <property type="entry name" value="SODIUM-DEPENDENT GLUCOSE TRANSPORTER 1"/>
    <property type="match status" value="1"/>
</dbReference>
<evidence type="ECO:0000256" key="2">
    <source>
        <dbReference type="ARBA" id="ARBA00008335"/>
    </source>
</evidence>
<reference evidence="9" key="1">
    <citation type="submission" date="2020-03" db="EMBL/GenBank/DDBJ databases">
        <title>Studies in the Genomics of Life Span.</title>
        <authorList>
            <person name="Glass D."/>
        </authorList>
    </citation>
    <scope>NUCLEOTIDE SEQUENCE</scope>
    <source>
        <strain evidence="9">LTLLF</strain>
        <tissue evidence="9">Muscle</tissue>
    </source>
</reference>
<gene>
    <name evidence="9" type="ORF">LTLLF_208200</name>
</gene>
<dbReference type="EMBL" id="JAATJU010001300">
    <property type="protein sequence ID" value="KAH0520102.1"/>
    <property type="molecule type" value="Genomic_DNA"/>
</dbReference>
<comment type="similarity">
    <text evidence="2">Belongs to the major facilitator superfamily.</text>
</comment>
<evidence type="ECO:0000256" key="1">
    <source>
        <dbReference type="ARBA" id="ARBA00004141"/>
    </source>
</evidence>
<dbReference type="GO" id="GO:0022857">
    <property type="term" value="F:transmembrane transporter activity"/>
    <property type="evidence" value="ECO:0007669"/>
    <property type="project" value="InterPro"/>
</dbReference>
<feature type="transmembrane region" description="Helical" evidence="8">
    <location>
        <begin position="204"/>
        <end position="226"/>
    </location>
</feature>
<keyword evidence="4 8" id="KW-1133">Transmembrane helix</keyword>
<evidence type="ECO:0000256" key="3">
    <source>
        <dbReference type="ARBA" id="ARBA00022692"/>
    </source>
</evidence>
<evidence type="ECO:0000313" key="9">
    <source>
        <dbReference type="EMBL" id="KAH0520102.1"/>
    </source>
</evidence>
<feature type="transmembrane region" description="Helical" evidence="8">
    <location>
        <begin position="587"/>
        <end position="609"/>
    </location>
</feature>
<feature type="transmembrane region" description="Helical" evidence="8">
    <location>
        <begin position="171"/>
        <end position="192"/>
    </location>
</feature>
<dbReference type="AlphaFoldDB" id="A0A8J6L9K5"/>
<sequence>MGQMITETPKIMSQVTTDRDLQDHEPGWGRGRHWQILEVYLRHPQDQLKRIQVSKRKGCSVGFVERLALAGGSCPGGFQPGSPGTRGKAGRGRAVPAAGHVRPRRPRPPGVPALAEGGAAAWRSPPLYSSSRPASCRPPHSALGSLRAAGRVMGCDGRVSGLLRRNLQPTLTYWSVFFSFGLCIAFLGPTLLDLRCQTHSSLPQISWVFFSQQLCLLLGSALGGVFKRTLAQSLWALFTSTLAISLVFAVIPFCHDVKVLASVIALAGLAMGCIDTVANMQLVRIYQKDSAFFLQVLHFFVGFGALLSPLIADPFLSEANCFPANSTANATSRSHLFHASPVLGQHHAATQPWSNQTIPRLPPKDSTENHVSYAFWIMALINLPVPLAVLLLLSKERLLTCPQRKPLLLSADELALETRPAEKDDTSSLAPRFQSQSGQEDLFSCCQRRNFRGAPCSFFAIHITAALVLFMTDGMMGAYSAFVYSYAVEKPLSVGHKTAGYLPSLFWGFITLGRLISIPVSSRMRPATMVFINVVGVVVTFLLLLIFSYNVIFLFVGTASLGLFLSSTFPSMLAYTEDILQYKGCATTVLVTGAGIGEMVLQMLVGLIFQAQGSYSFLVCGVIFGSLAFIFYISLLFFHRIHPELSSVPFTVGPGAKSREQERTELASLAGAWPSGLTDHFLAI</sequence>
<dbReference type="PANTHER" id="PTHR23121:SF10">
    <property type="entry name" value="MAJOR FACILITATOR SUPERFAMILY DOMAIN-CONTAINING PROTEIN 4A"/>
    <property type="match status" value="1"/>
</dbReference>
<feature type="transmembrane region" description="Helical" evidence="8">
    <location>
        <begin position="615"/>
        <end position="638"/>
    </location>
</feature>
<name>A0A8J6L9K5_MICOH</name>
<protein>
    <recommendedName>
        <fullName evidence="6">Major facilitator superfamily domain-containing protein 4A</fullName>
    </recommendedName>
</protein>
<feature type="transmembrane region" description="Helical" evidence="8">
    <location>
        <begin position="458"/>
        <end position="487"/>
    </location>
</feature>
<feature type="transmembrane region" description="Helical" evidence="8">
    <location>
        <begin position="259"/>
        <end position="278"/>
    </location>
</feature>
<keyword evidence="3 8" id="KW-0812">Transmembrane</keyword>
<dbReference type="Proteomes" id="UP000710432">
    <property type="component" value="Unassembled WGS sequence"/>
</dbReference>
<feature type="transmembrane region" description="Helical" evidence="8">
    <location>
        <begin position="528"/>
        <end position="547"/>
    </location>
</feature>
<dbReference type="SUPFAM" id="SSF103473">
    <property type="entry name" value="MFS general substrate transporter"/>
    <property type="match status" value="1"/>
</dbReference>
<accession>A0A8J6L9K5</accession>
<feature type="transmembrane region" description="Helical" evidence="8">
    <location>
        <begin position="233"/>
        <end position="253"/>
    </location>
</feature>
<feature type="transmembrane region" description="Helical" evidence="8">
    <location>
        <begin position="373"/>
        <end position="394"/>
    </location>
</feature>
<evidence type="ECO:0000256" key="4">
    <source>
        <dbReference type="ARBA" id="ARBA00022989"/>
    </source>
</evidence>
<feature type="transmembrane region" description="Helical" evidence="8">
    <location>
        <begin position="499"/>
        <end position="516"/>
    </location>
</feature>
<proteinExistence type="inferred from homology"/>
<dbReference type="CDD" id="cd17453">
    <property type="entry name" value="MFS_MFSD4A"/>
    <property type="match status" value="1"/>
</dbReference>
<evidence type="ECO:0000256" key="6">
    <source>
        <dbReference type="ARBA" id="ARBA00040840"/>
    </source>
</evidence>
<feature type="transmembrane region" description="Helical" evidence="8">
    <location>
        <begin position="553"/>
        <end position="575"/>
    </location>
</feature>
<feature type="region of interest" description="Disordered" evidence="7">
    <location>
        <begin position="74"/>
        <end position="116"/>
    </location>
</feature>
<evidence type="ECO:0000313" key="10">
    <source>
        <dbReference type="Proteomes" id="UP000710432"/>
    </source>
</evidence>
<dbReference type="InterPro" id="IPR011701">
    <property type="entry name" value="MFS"/>
</dbReference>
<dbReference type="Gene3D" id="1.20.1250.20">
    <property type="entry name" value="MFS general substrate transporter like domains"/>
    <property type="match status" value="1"/>
</dbReference>
<keyword evidence="5 8" id="KW-0472">Membrane</keyword>
<organism evidence="9 10">
    <name type="scientific">Microtus ochrogaster</name>
    <name type="common">Prairie vole</name>
    <dbReference type="NCBI Taxonomy" id="79684"/>
    <lineage>
        <taxon>Eukaryota</taxon>
        <taxon>Metazoa</taxon>
        <taxon>Chordata</taxon>
        <taxon>Craniata</taxon>
        <taxon>Vertebrata</taxon>
        <taxon>Euteleostomi</taxon>
        <taxon>Mammalia</taxon>
        <taxon>Eutheria</taxon>
        <taxon>Euarchontoglires</taxon>
        <taxon>Glires</taxon>
        <taxon>Rodentia</taxon>
        <taxon>Myomorpha</taxon>
        <taxon>Muroidea</taxon>
        <taxon>Cricetidae</taxon>
        <taxon>Arvicolinae</taxon>
        <taxon>Microtus</taxon>
    </lineage>
</organism>
<dbReference type="Pfam" id="PF07690">
    <property type="entry name" value="MFS_1"/>
    <property type="match status" value="1"/>
</dbReference>
<dbReference type="GO" id="GO:0016020">
    <property type="term" value="C:membrane"/>
    <property type="evidence" value="ECO:0007669"/>
    <property type="project" value="UniProtKB-SubCell"/>
</dbReference>
<feature type="transmembrane region" description="Helical" evidence="8">
    <location>
        <begin position="290"/>
        <end position="312"/>
    </location>
</feature>
<dbReference type="InterPro" id="IPR036259">
    <property type="entry name" value="MFS_trans_sf"/>
</dbReference>
<evidence type="ECO:0000256" key="7">
    <source>
        <dbReference type="SAM" id="MobiDB-lite"/>
    </source>
</evidence>